<gene>
    <name evidence="1" type="ORF">B0G62_12036</name>
</gene>
<organism evidence="1 2">
    <name type="scientific">Paraburkholderia eburnea</name>
    <dbReference type="NCBI Taxonomy" id="1189126"/>
    <lineage>
        <taxon>Bacteria</taxon>
        <taxon>Pseudomonadati</taxon>
        <taxon>Pseudomonadota</taxon>
        <taxon>Betaproteobacteria</taxon>
        <taxon>Burkholderiales</taxon>
        <taxon>Burkholderiaceae</taxon>
        <taxon>Paraburkholderia</taxon>
    </lineage>
</organism>
<sequence length="436" mass="49172">MFQKNDAQLGYRFLKEALPLISSYFSGEAVELGGVVTPVGEDSDDESTKFAEHIRFRHAIACCTQLIPIVQRIESGLSSLTETIRTETKGVIRGRLDIPRYVSRRASSFSWPKTYPILVTTEVPSTPENALVVRIFRTLTQRLSNSNFPPSSAESLLGRRYKSWILGRMKRDPWTAVGGGSSLPRLYLEASRRIARRQTGNERAYSDLVDFVRDWRLVGEDLTGATSSERFVESMLSFPADEIFLDRIYEIWCIRSIGQAFLQVGARLKDGPAPLIESRRRPIYAFELDAHTFEVWFQRSLPAEDAEWMYESTGAALRGIPDICVIADNSCRILIDAKNRLVTGSTRSEETYKMLGYFENFHSALRSPANWGVLAFVSKNGFSRSLRARNGRRLELISSHPTNAGDCLFASDIREILRKWMAGLGVSFGDPESNLI</sequence>
<name>A0A2S4LX56_9BURK</name>
<keyword evidence="2" id="KW-1185">Reference proteome</keyword>
<reference evidence="1 2" key="1">
    <citation type="submission" date="2018-01" db="EMBL/GenBank/DDBJ databases">
        <title>Genomic Encyclopedia of Type Strains, Phase III (KMG-III): the genomes of soil and plant-associated and newly described type strains.</title>
        <authorList>
            <person name="Whitman W."/>
        </authorList>
    </citation>
    <scope>NUCLEOTIDE SEQUENCE [LARGE SCALE GENOMIC DNA]</scope>
    <source>
        <strain evidence="1 2">JCM 18070</strain>
    </source>
</reference>
<evidence type="ECO:0000313" key="2">
    <source>
        <dbReference type="Proteomes" id="UP000237381"/>
    </source>
</evidence>
<proteinExistence type="predicted"/>
<evidence type="ECO:0000313" key="1">
    <source>
        <dbReference type="EMBL" id="POR47043.1"/>
    </source>
</evidence>
<dbReference type="AlphaFoldDB" id="A0A2S4LX56"/>
<dbReference type="Proteomes" id="UP000237381">
    <property type="component" value="Unassembled WGS sequence"/>
</dbReference>
<dbReference type="EMBL" id="PQGA01000020">
    <property type="protein sequence ID" value="POR47043.1"/>
    <property type="molecule type" value="Genomic_DNA"/>
</dbReference>
<protein>
    <submittedName>
        <fullName evidence="1">Uncharacterized protein</fullName>
    </submittedName>
</protein>
<comment type="caution">
    <text evidence="1">The sequence shown here is derived from an EMBL/GenBank/DDBJ whole genome shotgun (WGS) entry which is preliminary data.</text>
</comment>
<accession>A0A2S4LX56</accession>